<dbReference type="EMBL" id="WIXP02000005">
    <property type="protein sequence ID" value="KAF6210452.1"/>
    <property type="molecule type" value="Genomic_DNA"/>
</dbReference>
<gene>
    <name evidence="1" type="ORF">GE061_013558</name>
</gene>
<comment type="caution">
    <text evidence="1">The sequence shown here is derived from an EMBL/GenBank/DDBJ whole genome shotgun (WGS) entry which is preliminary data.</text>
</comment>
<keyword evidence="2" id="KW-1185">Reference proteome</keyword>
<accession>A0A8S9XN16</accession>
<dbReference type="AlphaFoldDB" id="A0A8S9XN16"/>
<organism evidence="1 2">
    <name type="scientific">Apolygus lucorum</name>
    <name type="common">Small green plant bug</name>
    <name type="synonym">Lygocoris lucorum</name>
    <dbReference type="NCBI Taxonomy" id="248454"/>
    <lineage>
        <taxon>Eukaryota</taxon>
        <taxon>Metazoa</taxon>
        <taxon>Ecdysozoa</taxon>
        <taxon>Arthropoda</taxon>
        <taxon>Hexapoda</taxon>
        <taxon>Insecta</taxon>
        <taxon>Pterygota</taxon>
        <taxon>Neoptera</taxon>
        <taxon>Paraneoptera</taxon>
        <taxon>Hemiptera</taxon>
        <taxon>Heteroptera</taxon>
        <taxon>Panheteroptera</taxon>
        <taxon>Cimicomorpha</taxon>
        <taxon>Miridae</taxon>
        <taxon>Mirini</taxon>
        <taxon>Apolygus</taxon>
    </lineage>
</organism>
<evidence type="ECO:0000313" key="1">
    <source>
        <dbReference type="EMBL" id="KAF6210452.1"/>
    </source>
</evidence>
<proteinExistence type="predicted"/>
<protein>
    <submittedName>
        <fullName evidence="1">Uncharacterized protein</fullName>
    </submittedName>
</protein>
<name>A0A8S9XN16_APOLU</name>
<evidence type="ECO:0000313" key="2">
    <source>
        <dbReference type="Proteomes" id="UP000466442"/>
    </source>
</evidence>
<reference evidence="1" key="1">
    <citation type="journal article" date="2021" name="Mol. Ecol. Resour.">
        <title>Apolygus lucorum genome provides insights into omnivorousness and mesophyll feeding.</title>
        <authorList>
            <person name="Liu Y."/>
            <person name="Liu H."/>
            <person name="Wang H."/>
            <person name="Huang T."/>
            <person name="Liu B."/>
            <person name="Yang B."/>
            <person name="Yin L."/>
            <person name="Li B."/>
            <person name="Zhang Y."/>
            <person name="Zhang S."/>
            <person name="Jiang F."/>
            <person name="Zhang X."/>
            <person name="Ren Y."/>
            <person name="Wang B."/>
            <person name="Wang S."/>
            <person name="Lu Y."/>
            <person name="Wu K."/>
            <person name="Fan W."/>
            <person name="Wang G."/>
        </authorList>
    </citation>
    <scope>NUCLEOTIDE SEQUENCE</scope>
    <source>
        <strain evidence="1">12Hb</strain>
    </source>
</reference>
<sequence length="70" mass="7713">MCSIVSSGAVPNRQSEDVSTPILCRFSFCDPVQTISNLPHMGRNRRVSSLLSREDLDPTSLRSFSLKSKG</sequence>
<dbReference type="Proteomes" id="UP000466442">
    <property type="component" value="Linkage Group LG5"/>
</dbReference>